<accession>A0A9X2G4B7</accession>
<name>A0A9X2G4B7_9MICO</name>
<dbReference type="CDD" id="cd00093">
    <property type="entry name" value="HTH_XRE"/>
    <property type="match status" value="1"/>
</dbReference>
<dbReference type="PROSITE" id="PS50943">
    <property type="entry name" value="HTH_CROC1"/>
    <property type="match status" value="1"/>
</dbReference>
<dbReference type="SUPFAM" id="SSF47413">
    <property type="entry name" value="lambda repressor-like DNA-binding domains"/>
    <property type="match status" value="1"/>
</dbReference>
<organism evidence="2 3">
    <name type="scientific">Promicromonospora thailandica</name>
    <dbReference type="NCBI Taxonomy" id="765201"/>
    <lineage>
        <taxon>Bacteria</taxon>
        <taxon>Bacillati</taxon>
        <taxon>Actinomycetota</taxon>
        <taxon>Actinomycetes</taxon>
        <taxon>Micrococcales</taxon>
        <taxon>Promicromonosporaceae</taxon>
        <taxon>Promicromonospora</taxon>
    </lineage>
</organism>
<dbReference type="EMBL" id="JAMTCS010000014">
    <property type="protein sequence ID" value="MCP2266887.1"/>
    <property type="molecule type" value="Genomic_DNA"/>
</dbReference>
<reference evidence="2" key="1">
    <citation type="submission" date="2022-06" db="EMBL/GenBank/DDBJ databases">
        <title>Genomic Encyclopedia of Archaeal and Bacterial Type Strains, Phase II (KMG-II): from individual species to whole genera.</title>
        <authorList>
            <person name="Goeker M."/>
        </authorList>
    </citation>
    <scope>NUCLEOTIDE SEQUENCE</scope>
    <source>
        <strain evidence="2">DSM 26652</strain>
    </source>
</reference>
<comment type="caution">
    <text evidence="2">The sequence shown here is derived from an EMBL/GenBank/DDBJ whole genome shotgun (WGS) entry which is preliminary data.</text>
</comment>
<dbReference type="Gene3D" id="3.30.450.180">
    <property type="match status" value="1"/>
</dbReference>
<sequence length="279" mass="30885">MDRQQLGDFLRTRREALQPEDVGLPRGPRRRTSGLRREEVAALSGVSADYYSRIEQSRGAVPSEQVLAGIARGLRLTLEERDRLVELAGHALPRRVRRDDHVDAGMMRILDGLADAAAQVENVLGVTLRQTRLAVVLLGDETSYTGPARARVYRWFTDPHSRDRTPEEDHDRHGRTLTARLAAVHARTGPTSPAGELVTGLRGRSPEFARLWDEHPVVGPYCEPKRLNHPEVGLIELHGQTLLDPDQYQALTVFTAVPGTESHERLRLLSASGSAVGSV</sequence>
<dbReference type="AlphaFoldDB" id="A0A9X2G4B7"/>
<evidence type="ECO:0000259" key="1">
    <source>
        <dbReference type="PROSITE" id="PS50943"/>
    </source>
</evidence>
<dbReference type="RefSeq" id="WP_253839120.1">
    <property type="nucleotide sequence ID" value="NZ_JAMTCS010000014.1"/>
</dbReference>
<dbReference type="InterPro" id="IPR041413">
    <property type="entry name" value="MLTR_LBD"/>
</dbReference>
<protein>
    <submittedName>
        <fullName evidence="2">Helix-turn-helix domain-containing protein</fullName>
    </submittedName>
</protein>
<feature type="domain" description="HTH cro/C1-type" evidence="1">
    <location>
        <begin position="34"/>
        <end position="81"/>
    </location>
</feature>
<dbReference type="PANTHER" id="PTHR35010">
    <property type="entry name" value="BLL4672 PROTEIN-RELATED"/>
    <property type="match status" value="1"/>
</dbReference>
<dbReference type="SMART" id="SM00530">
    <property type="entry name" value="HTH_XRE"/>
    <property type="match status" value="1"/>
</dbReference>
<dbReference type="GO" id="GO:0003677">
    <property type="term" value="F:DNA binding"/>
    <property type="evidence" value="ECO:0007669"/>
    <property type="project" value="InterPro"/>
</dbReference>
<dbReference type="InterPro" id="IPR010982">
    <property type="entry name" value="Lambda_DNA-bd_dom_sf"/>
</dbReference>
<keyword evidence="3" id="KW-1185">Reference proteome</keyword>
<dbReference type="Proteomes" id="UP001139493">
    <property type="component" value="Unassembled WGS sequence"/>
</dbReference>
<dbReference type="Gene3D" id="1.10.260.40">
    <property type="entry name" value="lambda repressor-like DNA-binding domains"/>
    <property type="match status" value="1"/>
</dbReference>
<dbReference type="PANTHER" id="PTHR35010:SF2">
    <property type="entry name" value="BLL4672 PROTEIN"/>
    <property type="match status" value="1"/>
</dbReference>
<dbReference type="Pfam" id="PF13560">
    <property type="entry name" value="HTH_31"/>
    <property type="match status" value="1"/>
</dbReference>
<dbReference type="Pfam" id="PF17765">
    <property type="entry name" value="MLTR_LBD"/>
    <property type="match status" value="1"/>
</dbReference>
<evidence type="ECO:0000313" key="2">
    <source>
        <dbReference type="EMBL" id="MCP2266887.1"/>
    </source>
</evidence>
<gene>
    <name evidence="2" type="ORF">APR03_004257</name>
</gene>
<proteinExistence type="predicted"/>
<dbReference type="InterPro" id="IPR001387">
    <property type="entry name" value="Cro/C1-type_HTH"/>
</dbReference>
<evidence type="ECO:0000313" key="3">
    <source>
        <dbReference type="Proteomes" id="UP001139493"/>
    </source>
</evidence>